<keyword evidence="4 6" id="KW-0413">Isomerase</keyword>
<reference evidence="6" key="1">
    <citation type="journal article" date="2014" name="Insect Biochem. Mol. Biol.">
        <title>An insight into the sialome of the frog biting fly, Corethrella appendiculata.</title>
        <authorList>
            <person name="Ribeiro J.M.C."/>
            <person name="Chagas A.C."/>
            <person name="Pham V.M."/>
            <person name="Lounibos L.P."/>
            <person name="Calvo E."/>
        </authorList>
    </citation>
    <scope>NUCLEOTIDE SEQUENCE</scope>
    <source>
        <tissue evidence="6">Salivary glands</tissue>
    </source>
</reference>
<evidence type="ECO:0000256" key="1">
    <source>
        <dbReference type="ARBA" id="ARBA00009648"/>
    </source>
</evidence>
<evidence type="ECO:0000256" key="2">
    <source>
        <dbReference type="ARBA" id="ARBA00022737"/>
    </source>
</evidence>
<dbReference type="GO" id="GO:0007283">
    <property type="term" value="P:spermatogenesis"/>
    <property type="evidence" value="ECO:0007669"/>
    <property type="project" value="TreeGrafter"/>
</dbReference>
<dbReference type="Gene3D" id="3.10.50.40">
    <property type="match status" value="1"/>
</dbReference>
<dbReference type="GO" id="GO:0034587">
    <property type="term" value="P:piRNA processing"/>
    <property type="evidence" value="ECO:0007669"/>
    <property type="project" value="TreeGrafter"/>
</dbReference>
<dbReference type="EMBL" id="GANO01003957">
    <property type="protein sequence ID" value="JAB55914.1"/>
    <property type="molecule type" value="mRNA"/>
</dbReference>
<dbReference type="SUPFAM" id="SSF48452">
    <property type="entry name" value="TPR-like"/>
    <property type="match status" value="1"/>
</dbReference>
<organism evidence="6">
    <name type="scientific">Corethrella appendiculata</name>
    <dbReference type="NCBI Taxonomy" id="1370023"/>
    <lineage>
        <taxon>Eukaryota</taxon>
        <taxon>Metazoa</taxon>
        <taxon>Ecdysozoa</taxon>
        <taxon>Arthropoda</taxon>
        <taxon>Hexapoda</taxon>
        <taxon>Insecta</taxon>
        <taxon>Pterygota</taxon>
        <taxon>Neoptera</taxon>
        <taxon>Endopterygota</taxon>
        <taxon>Diptera</taxon>
        <taxon>Nematocera</taxon>
        <taxon>Culicoidea</taxon>
        <taxon>Chaoboridae</taxon>
        <taxon>Corethrella</taxon>
    </lineage>
</organism>
<evidence type="ECO:0000313" key="6">
    <source>
        <dbReference type="EMBL" id="JAB55914.1"/>
    </source>
</evidence>
<dbReference type="InterPro" id="IPR011990">
    <property type="entry name" value="TPR-like_helical_dom_sf"/>
</dbReference>
<keyword evidence="4" id="KW-0697">Rotamase</keyword>
<feature type="domain" description="PPIase FKBP-type" evidence="5">
    <location>
        <begin position="91"/>
        <end position="180"/>
    </location>
</feature>
<evidence type="ECO:0000259" key="5">
    <source>
        <dbReference type="PROSITE" id="PS50059"/>
    </source>
</evidence>
<dbReference type="EC" id="5.2.1.8" evidence="4"/>
<dbReference type="AlphaFoldDB" id="U5ENS3"/>
<dbReference type="GO" id="GO:0003755">
    <property type="term" value="F:peptidyl-prolyl cis-trans isomerase activity"/>
    <property type="evidence" value="ECO:0007669"/>
    <property type="project" value="UniProtKB-KW"/>
</dbReference>
<dbReference type="InterPro" id="IPR046357">
    <property type="entry name" value="PPIase_dom_sf"/>
</dbReference>
<dbReference type="GO" id="GO:0005737">
    <property type="term" value="C:cytoplasm"/>
    <property type="evidence" value="ECO:0007669"/>
    <property type="project" value="TreeGrafter"/>
</dbReference>
<dbReference type="PANTHER" id="PTHR46674">
    <property type="entry name" value="INACTIVE PEPTIDYL-PROLYL CIS-TRANS ISOMERASE FKBP6"/>
    <property type="match status" value="1"/>
</dbReference>
<dbReference type="PROSITE" id="PS50059">
    <property type="entry name" value="FKBP_PPIASE"/>
    <property type="match status" value="1"/>
</dbReference>
<dbReference type="SUPFAM" id="SSF54534">
    <property type="entry name" value="FKBP-like"/>
    <property type="match status" value="1"/>
</dbReference>
<keyword evidence="2" id="KW-0677">Repeat</keyword>
<dbReference type="InterPro" id="IPR042282">
    <property type="entry name" value="FKBP6/shu"/>
</dbReference>
<dbReference type="PANTHER" id="PTHR46674:SF1">
    <property type="entry name" value="INACTIVE PEPTIDYL-PROLYL CIS-TRANS ISOMERASE FKBP6"/>
    <property type="match status" value="1"/>
</dbReference>
<sequence length="447" mass="51852">VNAGVFNNPINIQELLNSGSTFEITEDFENTSHELYMEEEFLTKNNDDDPETWKSPWDKSFDELRALMEPVTKQIYKQIMKEGIGEIIPENSRITINYGAYLEGEHHSFDSTYMRGRPEKYKLGDGQLFPALEAAIKTMKLNEIALFVIDYDLLYGEIGCPPRVKPKADILYKMELIDFNETGDLSLIEKLNVDENRNKFSHMIKAIDEILKHAKDNFQQNNFKNATKAYLEVIQNLERCTLADEQEEIKYNDILRKAYLNLAICYNKRDDAKRACTFFNKIERLVGQKNMTCKELYQFARSIHKLCDYKRAVVLLKKAKSCAKTQSEITLVDQELDLLNGKIELNKKEEQSMWQRAVGVNEKKTSSLDTSGDDLSASNDEFKKTMQEMIDELKTDEHLRKHELPDALTAKEIEIIEELVKKEPNIKLSVFHKDNEKTYHLVKEKSA</sequence>
<name>U5ENS3_9DIPT</name>
<protein>
    <recommendedName>
        <fullName evidence="4">peptidylprolyl isomerase</fullName>
        <ecNumber evidence="4">5.2.1.8</ecNumber>
    </recommendedName>
</protein>
<evidence type="ECO:0000256" key="4">
    <source>
        <dbReference type="PROSITE-ProRule" id="PRU00277"/>
    </source>
</evidence>
<dbReference type="Pfam" id="PF00254">
    <property type="entry name" value="FKBP_C"/>
    <property type="match status" value="1"/>
</dbReference>
<comment type="similarity">
    <text evidence="1">Belongs to the FKBP6 family.</text>
</comment>
<dbReference type="InterPro" id="IPR001179">
    <property type="entry name" value="PPIase_FKBP_dom"/>
</dbReference>
<dbReference type="GO" id="GO:0051879">
    <property type="term" value="F:Hsp90 protein binding"/>
    <property type="evidence" value="ECO:0007669"/>
    <property type="project" value="TreeGrafter"/>
</dbReference>
<comment type="catalytic activity">
    <reaction evidence="4">
        <text>[protein]-peptidylproline (omega=180) = [protein]-peptidylproline (omega=0)</text>
        <dbReference type="Rhea" id="RHEA:16237"/>
        <dbReference type="Rhea" id="RHEA-COMP:10747"/>
        <dbReference type="Rhea" id="RHEA-COMP:10748"/>
        <dbReference type="ChEBI" id="CHEBI:83833"/>
        <dbReference type="ChEBI" id="CHEBI:83834"/>
        <dbReference type="EC" id="5.2.1.8"/>
    </reaction>
</comment>
<evidence type="ECO:0000256" key="3">
    <source>
        <dbReference type="ARBA" id="ARBA00022803"/>
    </source>
</evidence>
<keyword evidence="3" id="KW-0802">TPR repeat</keyword>
<feature type="non-terminal residue" evidence="6">
    <location>
        <position position="1"/>
    </location>
</feature>
<proteinExistence type="evidence at transcript level"/>
<accession>U5ENS3</accession>
<dbReference type="Gene3D" id="1.25.40.10">
    <property type="entry name" value="Tetratricopeptide repeat domain"/>
    <property type="match status" value="1"/>
</dbReference>